<dbReference type="Pfam" id="PF00126">
    <property type="entry name" value="HTH_1"/>
    <property type="match status" value="1"/>
</dbReference>
<dbReference type="InterPro" id="IPR036390">
    <property type="entry name" value="WH_DNA-bd_sf"/>
</dbReference>
<dbReference type="EMBL" id="JARJBB010000004">
    <property type="protein sequence ID" value="MDF3299092.1"/>
    <property type="molecule type" value="Genomic_DNA"/>
</dbReference>
<dbReference type="Proteomes" id="UP001221150">
    <property type="component" value="Unassembled WGS sequence"/>
</dbReference>
<keyword evidence="2" id="KW-0805">Transcription regulation</keyword>
<evidence type="ECO:0000256" key="1">
    <source>
        <dbReference type="ARBA" id="ARBA00009437"/>
    </source>
</evidence>
<evidence type="ECO:0000256" key="5">
    <source>
        <dbReference type="SAM" id="MobiDB-lite"/>
    </source>
</evidence>
<keyword evidence="3" id="KW-0238">DNA-binding</keyword>
<evidence type="ECO:0000313" key="8">
    <source>
        <dbReference type="Proteomes" id="UP001221150"/>
    </source>
</evidence>
<evidence type="ECO:0000313" key="7">
    <source>
        <dbReference type="EMBL" id="MDF3299092.1"/>
    </source>
</evidence>
<organism evidence="7 8">
    <name type="scientific">Streptomyces tropicalis</name>
    <dbReference type="NCBI Taxonomy" id="3034234"/>
    <lineage>
        <taxon>Bacteria</taxon>
        <taxon>Bacillati</taxon>
        <taxon>Actinomycetota</taxon>
        <taxon>Actinomycetes</taxon>
        <taxon>Kitasatosporales</taxon>
        <taxon>Streptomycetaceae</taxon>
        <taxon>Streptomyces</taxon>
    </lineage>
</organism>
<dbReference type="Pfam" id="PF03466">
    <property type="entry name" value="LysR_substrate"/>
    <property type="match status" value="1"/>
</dbReference>
<comment type="similarity">
    <text evidence="1">Belongs to the LysR transcriptional regulatory family.</text>
</comment>
<dbReference type="CDD" id="cd08434">
    <property type="entry name" value="PBP2_GltC_like"/>
    <property type="match status" value="1"/>
</dbReference>
<dbReference type="SUPFAM" id="SSF53850">
    <property type="entry name" value="Periplasmic binding protein-like II"/>
    <property type="match status" value="1"/>
</dbReference>
<dbReference type="Gene3D" id="1.10.10.10">
    <property type="entry name" value="Winged helix-like DNA-binding domain superfamily/Winged helix DNA-binding domain"/>
    <property type="match status" value="1"/>
</dbReference>
<reference evidence="7 8" key="1">
    <citation type="submission" date="2023-03" db="EMBL/GenBank/DDBJ databases">
        <title>Draft genome sequence of Streptomyces sp. K1PA1 isolated from peat swamp forest in Thailand.</title>
        <authorList>
            <person name="Klaysubun C."/>
            <person name="Duangmal K."/>
        </authorList>
    </citation>
    <scope>NUCLEOTIDE SEQUENCE [LARGE SCALE GENOMIC DNA]</scope>
    <source>
        <strain evidence="7 8">K1PA1</strain>
    </source>
</reference>
<dbReference type="PROSITE" id="PS50931">
    <property type="entry name" value="HTH_LYSR"/>
    <property type="match status" value="1"/>
</dbReference>
<feature type="compositionally biased region" description="Polar residues" evidence="5">
    <location>
        <begin position="293"/>
        <end position="305"/>
    </location>
</feature>
<feature type="domain" description="HTH lysR-type" evidence="6">
    <location>
        <begin position="1"/>
        <end position="58"/>
    </location>
</feature>
<sequence length="320" mass="34241">MDLQVLRSFQAVAAGVTVTEAASAARVTQPALSRALGRLEDEVGAELFQRVGRVLRLTPAGRVFKEYADTVLDAYDRGRRAVAEVVDPDTGVVSLAFLHTLGTWLVPKLVTGFRQEHPGVRFELHQHEENGLVQHLLSATADLVITSKDPGHPLIAWRRLLVEPLLLAVPAQHRLARHDRVRLAEVADEPFILLKSGYGLRGVTEALCREAGFVPQAGFEGDDVQTLRGLVAAGLGVSLIPGAPDGAATPDYPIRYLEITDVEGARDIGVAWLSGRTLPPASRRFIDHALRTTAGQGTPAASSTGPEPPRSGRAAPGPQA</sequence>
<dbReference type="InterPro" id="IPR000847">
    <property type="entry name" value="LysR_HTH_N"/>
</dbReference>
<evidence type="ECO:0000256" key="4">
    <source>
        <dbReference type="ARBA" id="ARBA00023163"/>
    </source>
</evidence>
<dbReference type="Gene3D" id="3.40.190.290">
    <property type="match status" value="1"/>
</dbReference>
<evidence type="ECO:0000256" key="2">
    <source>
        <dbReference type="ARBA" id="ARBA00023015"/>
    </source>
</evidence>
<dbReference type="InterPro" id="IPR036388">
    <property type="entry name" value="WH-like_DNA-bd_sf"/>
</dbReference>
<dbReference type="RefSeq" id="WP_276108636.1">
    <property type="nucleotide sequence ID" value="NZ_JARJBB010000004.1"/>
</dbReference>
<keyword evidence="4" id="KW-0804">Transcription</keyword>
<dbReference type="PRINTS" id="PR00039">
    <property type="entry name" value="HTHLYSR"/>
</dbReference>
<evidence type="ECO:0000259" key="6">
    <source>
        <dbReference type="PROSITE" id="PS50931"/>
    </source>
</evidence>
<accession>A0ABT6A3Q9</accession>
<dbReference type="InterPro" id="IPR005119">
    <property type="entry name" value="LysR_subst-bd"/>
</dbReference>
<dbReference type="PANTHER" id="PTHR30346:SF28">
    <property type="entry name" value="HTH-TYPE TRANSCRIPTIONAL REGULATOR CYNR"/>
    <property type="match status" value="1"/>
</dbReference>
<dbReference type="SUPFAM" id="SSF46785">
    <property type="entry name" value="Winged helix' DNA-binding domain"/>
    <property type="match status" value="1"/>
</dbReference>
<dbReference type="PANTHER" id="PTHR30346">
    <property type="entry name" value="TRANSCRIPTIONAL DUAL REGULATOR HCAR-RELATED"/>
    <property type="match status" value="1"/>
</dbReference>
<comment type="caution">
    <text evidence="7">The sequence shown here is derived from an EMBL/GenBank/DDBJ whole genome shotgun (WGS) entry which is preliminary data.</text>
</comment>
<gene>
    <name evidence="7" type="ORF">P3H78_10680</name>
</gene>
<name>A0ABT6A3Q9_9ACTN</name>
<protein>
    <submittedName>
        <fullName evidence="7">LysR family transcriptional regulator</fullName>
    </submittedName>
</protein>
<feature type="region of interest" description="Disordered" evidence="5">
    <location>
        <begin position="291"/>
        <end position="320"/>
    </location>
</feature>
<evidence type="ECO:0000256" key="3">
    <source>
        <dbReference type="ARBA" id="ARBA00023125"/>
    </source>
</evidence>
<proteinExistence type="inferred from homology"/>
<keyword evidence="8" id="KW-1185">Reference proteome</keyword>